<evidence type="ECO:0000313" key="4">
    <source>
        <dbReference type="Proteomes" id="UP001363622"/>
    </source>
</evidence>
<name>A0ABR1KT22_9PEZI</name>
<comment type="caution">
    <text evidence="3">The sequence shown here is derived from an EMBL/GenBank/DDBJ whole genome shotgun (WGS) entry which is preliminary data.</text>
</comment>
<keyword evidence="2" id="KW-1133">Transmembrane helix</keyword>
<evidence type="ECO:0000256" key="1">
    <source>
        <dbReference type="SAM" id="MobiDB-lite"/>
    </source>
</evidence>
<dbReference type="Proteomes" id="UP001363622">
    <property type="component" value="Unassembled WGS sequence"/>
</dbReference>
<accession>A0ABR1KT22</accession>
<keyword evidence="2" id="KW-0472">Membrane</keyword>
<protein>
    <submittedName>
        <fullName evidence="3">Uncharacterized protein</fullName>
    </submittedName>
</protein>
<sequence length="152" mass="17354">MRSLSERRPVCPRHLPNSPCHVHLMEITTYSVHPHTDIHTYTQNHAPPAHPISSNSHKTPIRTRPTHAANRTNQHMQHPTQPTYPSNNTTGERTWKKSFYDTSLAFALGQSCITLRIAFMPPCHRDGRLGPGSATVYLFLSFLLSFLVFWIM</sequence>
<proteinExistence type="predicted"/>
<dbReference type="EMBL" id="JBBPHU010000003">
    <property type="protein sequence ID" value="KAK7520176.1"/>
    <property type="molecule type" value="Genomic_DNA"/>
</dbReference>
<feature type="non-terminal residue" evidence="3">
    <location>
        <position position="152"/>
    </location>
</feature>
<feature type="transmembrane region" description="Helical" evidence="2">
    <location>
        <begin position="131"/>
        <end position="151"/>
    </location>
</feature>
<keyword evidence="4" id="KW-1185">Reference proteome</keyword>
<organism evidence="3 4">
    <name type="scientific">Phyllosticta citriasiana</name>
    <dbReference type="NCBI Taxonomy" id="595635"/>
    <lineage>
        <taxon>Eukaryota</taxon>
        <taxon>Fungi</taxon>
        <taxon>Dikarya</taxon>
        <taxon>Ascomycota</taxon>
        <taxon>Pezizomycotina</taxon>
        <taxon>Dothideomycetes</taxon>
        <taxon>Dothideomycetes incertae sedis</taxon>
        <taxon>Botryosphaeriales</taxon>
        <taxon>Phyllostictaceae</taxon>
        <taxon>Phyllosticta</taxon>
    </lineage>
</organism>
<feature type="region of interest" description="Disordered" evidence="1">
    <location>
        <begin position="71"/>
        <end position="90"/>
    </location>
</feature>
<keyword evidence="2" id="KW-0812">Transmembrane</keyword>
<evidence type="ECO:0000313" key="3">
    <source>
        <dbReference type="EMBL" id="KAK7520176.1"/>
    </source>
</evidence>
<evidence type="ECO:0000256" key="2">
    <source>
        <dbReference type="SAM" id="Phobius"/>
    </source>
</evidence>
<reference evidence="3 4" key="1">
    <citation type="submission" date="2024-04" db="EMBL/GenBank/DDBJ databases">
        <title>Phyllosticta paracitricarpa is synonymous to the EU quarantine fungus P. citricarpa based on phylogenomic analyses.</title>
        <authorList>
            <consortium name="Lawrence Berkeley National Laboratory"/>
            <person name="Van Ingen-Buijs V.A."/>
            <person name="Van Westerhoven A.C."/>
            <person name="Haridas S."/>
            <person name="Skiadas P."/>
            <person name="Martin F."/>
            <person name="Groenewald J.Z."/>
            <person name="Crous P.W."/>
            <person name="Seidl M.F."/>
        </authorList>
    </citation>
    <scope>NUCLEOTIDE SEQUENCE [LARGE SCALE GENOMIC DNA]</scope>
    <source>
        <strain evidence="3 4">CBS 123371</strain>
    </source>
</reference>
<gene>
    <name evidence="3" type="ORF">IWZ03DRAFT_372344</name>
</gene>